<reference evidence="2" key="1">
    <citation type="submission" date="2020-07" db="EMBL/GenBank/DDBJ databases">
        <title>Huge and variable diversity of episymbiotic CPR bacteria and DPANN archaea in groundwater ecosystems.</title>
        <authorList>
            <person name="He C.Y."/>
            <person name="Keren R."/>
            <person name="Whittaker M."/>
            <person name="Farag I.F."/>
            <person name="Doudna J."/>
            <person name="Cate J.H.D."/>
            <person name="Banfield J.F."/>
        </authorList>
    </citation>
    <scope>NUCLEOTIDE SEQUENCE</scope>
    <source>
        <strain evidence="2">NC_groundwater_1520_Pr4_B-0.1um_53_5</strain>
    </source>
</reference>
<dbReference type="PANTHER" id="PTHR33360:SF2">
    <property type="entry name" value="TRANSPOSASE FOR INSERTION SEQUENCE ELEMENT IS200"/>
    <property type="match status" value="1"/>
</dbReference>
<evidence type="ECO:0000313" key="2">
    <source>
        <dbReference type="EMBL" id="MBI4725831.1"/>
    </source>
</evidence>
<dbReference type="AlphaFoldDB" id="A0A933I7B6"/>
<dbReference type="NCBIfam" id="NF033573">
    <property type="entry name" value="transpos_IS200"/>
    <property type="match status" value="1"/>
</dbReference>
<sequence>MPHSYSKIWVHLVWSTKDRPPYLTKDIKNKVIFHIKEKAKTEGIYVDTVNGVEDHVHCLIDLGLKRSIADTVNLLKGESSHWVNEQALMKFHFNWQIGYGAFSLGESQLDTVRHYILNQEEHHKVKTFVEEFDELLKTYKVAHDDKRP</sequence>
<accession>A0A933I7B6</accession>
<dbReference type="GO" id="GO:0003677">
    <property type="term" value="F:DNA binding"/>
    <property type="evidence" value="ECO:0007669"/>
    <property type="project" value="InterPro"/>
</dbReference>
<dbReference type="GO" id="GO:0004803">
    <property type="term" value="F:transposase activity"/>
    <property type="evidence" value="ECO:0007669"/>
    <property type="project" value="InterPro"/>
</dbReference>
<dbReference type="GO" id="GO:0006313">
    <property type="term" value="P:DNA transposition"/>
    <property type="evidence" value="ECO:0007669"/>
    <property type="project" value="InterPro"/>
</dbReference>
<dbReference type="SMART" id="SM01321">
    <property type="entry name" value="Y1_Tnp"/>
    <property type="match status" value="1"/>
</dbReference>
<protein>
    <submittedName>
        <fullName evidence="2">IS200/IS605 family transposase</fullName>
    </submittedName>
</protein>
<feature type="domain" description="Transposase IS200-like" evidence="1">
    <location>
        <begin position="5"/>
        <end position="119"/>
    </location>
</feature>
<dbReference type="InterPro" id="IPR002686">
    <property type="entry name" value="Transposase_17"/>
</dbReference>
<dbReference type="EMBL" id="JACQXR010000011">
    <property type="protein sequence ID" value="MBI4725831.1"/>
    <property type="molecule type" value="Genomic_DNA"/>
</dbReference>
<evidence type="ECO:0000313" key="3">
    <source>
        <dbReference type="Proteomes" id="UP000736328"/>
    </source>
</evidence>
<evidence type="ECO:0000259" key="1">
    <source>
        <dbReference type="SMART" id="SM01321"/>
    </source>
</evidence>
<name>A0A933I7B6_UNCT6</name>
<dbReference type="Pfam" id="PF01797">
    <property type="entry name" value="Y1_Tnp"/>
    <property type="match status" value="1"/>
</dbReference>
<dbReference type="Proteomes" id="UP000736328">
    <property type="component" value="Unassembled WGS sequence"/>
</dbReference>
<gene>
    <name evidence="2" type="primary">tnpA</name>
    <name evidence="2" type="ORF">HY768_01165</name>
</gene>
<proteinExistence type="predicted"/>
<organism evidence="2 3">
    <name type="scientific">candidate division TA06 bacterium</name>
    <dbReference type="NCBI Taxonomy" id="2250710"/>
    <lineage>
        <taxon>Bacteria</taxon>
        <taxon>Bacteria division TA06</taxon>
    </lineage>
</organism>
<dbReference type="Gene3D" id="3.30.70.1290">
    <property type="entry name" value="Transposase IS200-like"/>
    <property type="match status" value="1"/>
</dbReference>
<comment type="caution">
    <text evidence="2">The sequence shown here is derived from an EMBL/GenBank/DDBJ whole genome shotgun (WGS) entry which is preliminary data.</text>
</comment>
<dbReference type="InterPro" id="IPR036515">
    <property type="entry name" value="Transposase_17_sf"/>
</dbReference>
<dbReference type="SUPFAM" id="SSF143422">
    <property type="entry name" value="Transposase IS200-like"/>
    <property type="match status" value="1"/>
</dbReference>
<dbReference type="PANTHER" id="PTHR33360">
    <property type="entry name" value="TRANSPOSASE FOR INSERTION SEQUENCE ELEMENT IS200"/>
    <property type="match status" value="1"/>
</dbReference>